<evidence type="ECO:0000256" key="1">
    <source>
        <dbReference type="SAM" id="Phobius"/>
    </source>
</evidence>
<name>A0A1W1C8S1_9ZZZZ</name>
<keyword evidence="1" id="KW-0472">Membrane</keyword>
<gene>
    <name evidence="2" type="ORF">MNB_SV-14-145</name>
</gene>
<protein>
    <submittedName>
        <fullName evidence="2">Uncharacterized protein</fullName>
    </submittedName>
</protein>
<proteinExistence type="predicted"/>
<dbReference type="AlphaFoldDB" id="A0A1W1C8S1"/>
<sequence>MAELARIVETSFTERTSKYSSLYSNTSPKGRKEAMLLFTLKSMELTSVPKYGFSSISLVLAWVIFLLDVIFISFGIKIYLYC</sequence>
<keyword evidence="1" id="KW-1133">Transmembrane helix</keyword>
<keyword evidence="1" id="KW-0812">Transmembrane</keyword>
<reference evidence="2" key="1">
    <citation type="submission" date="2016-10" db="EMBL/GenBank/DDBJ databases">
        <authorList>
            <person name="de Groot N.N."/>
        </authorList>
    </citation>
    <scope>NUCLEOTIDE SEQUENCE</scope>
</reference>
<feature type="transmembrane region" description="Helical" evidence="1">
    <location>
        <begin position="51"/>
        <end position="80"/>
    </location>
</feature>
<dbReference type="EMBL" id="FPHN01000140">
    <property type="protein sequence ID" value="SFV62258.1"/>
    <property type="molecule type" value="Genomic_DNA"/>
</dbReference>
<accession>A0A1W1C8S1</accession>
<evidence type="ECO:0000313" key="2">
    <source>
        <dbReference type="EMBL" id="SFV62258.1"/>
    </source>
</evidence>
<organism evidence="2">
    <name type="scientific">hydrothermal vent metagenome</name>
    <dbReference type="NCBI Taxonomy" id="652676"/>
    <lineage>
        <taxon>unclassified sequences</taxon>
        <taxon>metagenomes</taxon>
        <taxon>ecological metagenomes</taxon>
    </lineage>
</organism>